<organism evidence="2 3">
    <name type="scientific">Candidatus Collierbacteria bacterium GW2011_GWB2_44_22</name>
    <dbReference type="NCBI Taxonomy" id="1618387"/>
    <lineage>
        <taxon>Bacteria</taxon>
        <taxon>Candidatus Collieribacteriota</taxon>
    </lineage>
</organism>
<gene>
    <name evidence="2" type="ORF">UW44_C0003G0032</name>
</gene>
<dbReference type="Proteomes" id="UP000034006">
    <property type="component" value="Unassembled WGS sequence"/>
</dbReference>
<dbReference type="InterPro" id="IPR029044">
    <property type="entry name" value="Nucleotide-diphossugar_trans"/>
</dbReference>
<dbReference type="InterPro" id="IPR005835">
    <property type="entry name" value="NTP_transferase_dom"/>
</dbReference>
<dbReference type="EMBL" id="LCIH01000003">
    <property type="protein sequence ID" value="KKT52189.1"/>
    <property type="molecule type" value="Genomic_DNA"/>
</dbReference>
<dbReference type="InterPro" id="IPR005908">
    <property type="entry name" value="G1P_thy_trans_l"/>
</dbReference>
<evidence type="ECO:0000313" key="3">
    <source>
        <dbReference type="Proteomes" id="UP000034006"/>
    </source>
</evidence>
<dbReference type="Gene3D" id="3.90.550.10">
    <property type="entry name" value="Spore Coat Polysaccharide Biosynthesis Protein SpsA, Chain A"/>
    <property type="match status" value="1"/>
</dbReference>
<comment type="caution">
    <text evidence="2">The sequence shown here is derived from an EMBL/GenBank/DDBJ whole genome shotgun (WGS) entry which is preliminary data.</text>
</comment>
<dbReference type="STRING" id="1618387.UW44_C0003G0032"/>
<proteinExistence type="predicted"/>
<reference evidence="2 3" key="1">
    <citation type="journal article" date="2015" name="Nature">
        <title>rRNA introns, odd ribosomes, and small enigmatic genomes across a large radiation of phyla.</title>
        <authorList>
            <person name="Brown C.T."/>
            <person name="Hug L.A."/>
            <person name="Thomas B.C."/>
            <person name="Sharon I."/>
            <person name="Castelle C.J."/>
            <person name="Singh A."/>
            <person name="Wilkins M.J."/>
            <person name="Williams K.H."/>
            <person name="Banfield J.F."/>
        </authorList>
    </citation>
    <scope>NUCLEOTIDE SEQUENCE [LARGE SCALE GENOMIC DNA]</scope>
</reference>
<dbReference type="GO" id="GO:0016740">
    <property type="term" value="F:transferase activity"/>
    <property type="evidence" value="ECO:0007669"/>
    <property type="project" value="UniProtKB-KW"/>
</dbReference>
<dbReference type="PATRIC" id="fig|1618387.3.peg.218"/>
<evidence type="ECO:0000313" key="2">
    <source>
        <dbReference type="EMBL" id="KKT52189.1"/>
    </source>
</evidence>
<dbReference type="AlphaFoldDB" id="A0A0G1KWA5"/>
<evidence type="ECO:0000259" key="1">
    <source>
        <dbReference type="Pfam" id="PF00483"/>
    </source>
</evidence>
<dbReference type="Gene3D" id="2.160.10.10">
    <property type="entry name" value="Hexapeptide repeat proteins"/>
    <property type="match status" value="1"/>
</dbReference>
<dbReference type="NCBIfam" id="TIGR01208">
    <property type="entry name" value="rmlA_long"/>
    <property type="match status" value="1"/>
</dbReference>
<dbReference type="Pfam" id="PF00483">
    <property type="entry name" value="NTP_transferase"/>
    <property type="match status" value="1"/>
</dbReference>
<protein>
    <submittedName>
        <fullName evidence="2">Glucose-1-phosphate thymidyltransferase</fullName>
    </submittedName>
</protein>
<accession>A0A0G1KWA5</accession>
<feature type="domain" description="Nucleotidyl transferase" evidence="1">
    <location>
        <begin position="2"/>
        <end position="237"/>
    </location>
</feature>
<sequence>MKAIIPTGGMGTRMRPLTFTANKHLIPVANKPLILYPVETVADTGIKEIALTYNPGQLDIIQNFLGDGSQWGVNFTYILQENPRGGLSNIFQVCEKFVDGDSFVMHLGDNIFTGGIKNLADHFRKKKPKGLVGLVHHPENVRLGVPYFDENGKLVKYVEKPENPPHDFAVPGVYFFDNIIYKCFRGKDKIVPSARGEYEISSAYQWLIDHKYDVDTLEIEGAWLDPGKVQDWLEANFYLLDLNTKTKINSEFDKTVKITGRVTIGKNCVITNSHLKGPLNIGDNVNITNSTVGPFTSIYNNCVIIDSTVTESVLMESVIIDKVRKNIENSIIGPNSNISQSNHSEHYSELLVGELSKISL</sequence>
<keyword evidence="2" id="KW-0808">Transferase</keyword>
<dbReference type="PANTHER" id="PTHR42883">
    <property type="entry name" value="GLUCOSE-1-PHOSPHATE THYMIDYLTRANSFERASE"/>
    <property type="match status" value="1"/>
</dbReference>
<dbReference type="SUPFAM" id="SSF53448">
    <property type="entry name" value="Nucleotide-diphospho-sugar transferases"/>
    <property type="match status" value="1"/>
</dbReference>
<name>A0A0G1KWA5_9BACT</name>
<dbReference type="PANTHER" id="PTHR42883:SF2">
    <property type="entry name" value="THYMIDYLYLTRANSFERASE"/>
    <property type="match status" value="1"/>
</dbReference>